<evidence type="ECO:0000313" key="5">
    <source>
        <dbReference type="Proteomes" id="UP000002219"/>
    </source>
</evidence>
<dbReference type="RefSeq" id="WP_013154127.1">
    <property type="nucleotide sequence ID" value="NC_014210.1"/>
</dbReference>
<feature type="transmembrane region" description="Helical" evidence="2">
    <location>
        <begin position="295"/>
        <end position="314"/>
    </location>
</feature>
<keyword evidence="2" id="KW-1133">Transmembrane helix</keyword>
<dbReference type="eggNOG" id="COG2311">
    <property type="taxonomic scope" value="Bacteria"/>
</dbReference>
<keyword evidence="2" id="KW-0472">Membrane</keyword>
<dbReference type="STRING" id="446468.Ndas_3111"/>
<reference evidence="4 5" key="1">
    <citation type="journal article" date="2010" name="Stand. Genomic Sci.">
        <title>Complete genome sequence of Nocardiopsis dassonvillei type strain (IMRU 509).</title>
        <authorList>
            <person name="Sun H."/>
            <person name="Lapidus A."/>
            <person name="Nolan M."/>
            <person name="Lucas S."/>
            <person name="Del Rio T.G."/>
            <person name="Tice H."/>
            <person name="Cheng J.F."/>
            <person name="Tapia R."/>
            <person name="Han C."/>
            <person name="Goodwin L."/>
            <person name="Pitluck S."/>
            <person name="Pagani I."/>
            <person name="Ivanova N."/>
            <person name="Mavromatis K."/>
            <person name="Mikhailova N."/>
            <person name="Pati A."/>
            <person name="Chen A."/>
            <person name="Palaniappan K."/>
            <person name="Land M."/>
            <person name="Hauser L."/>
            <person name="Chang Y.J."/>
            <person name="Jeffries C.D."/>
            <person name="Djao O.D."/>
            <person name="Rohde M."/>
            <person name="Sikorski J."/>
            <person name="Goker M."/>
            <person name="Woyke T."/>
            <person name="Bristow J."/>
            <person name="Eisen J.A."/>
            <person name="Markowitz V."/>
            <person name="Hugenholtz P."/>
            <person name="Kyrpides N.C."/>
            <person name="Klenk H.P."/>
        </authorList>
    </citation>
    <scope>NUCLEOTIDE SEQUENCE [LARGE SCALE GENOMIC DNA]</scope>
    <source>
        <strain evidence="5">ATCC 23218 / DSM 43111 / CIP 107115 / JCM 7437 / KCTC 9190 / NBRC 14626 / NCTC 10488 / NRRL B-5397 / IMRU 509</strain>
    </source>
</reference>
<evidence type="ECO:0000313" key="4">
    <source>
        <dbReference type="EMBL" id="ADH68520.1"/>
    </source>
</evidence>
<feature type="compositionally biased region" description="Basic and acidic residues" evidence="1">
    <location>
        <begin position="434"/>
        <end position="443"/>
    </location>
</feature>
<protein>
    <recommendedName>
        <fullName evidence="3">DUF418 domain-containing protein</fullName>
    </recommendedName>
</protein>
<evidence type="ECO:0000256" key="2">
    <source>
        <dbReference type="SAM" id="Phobius"/>
    </source>
</evidence>
<dbReference type="AlphaFoldDB" id="D7B263"/>
<dbReference type="Proteomes" id="UP000002219">
    <property type="component" value="Chromosome 1"/>
</dbReference>
<feature type="domain" description="DUF418" evidence="3">
    <location>
        <begin position="239"/>
        <end position="406"/>
    </location>
</feature>
<accession>D7B263</accession>
<gene>
    <name evidence="4" type="ordered locus">Ndas_3111</name>
</gene>
<feature type="transmembrane region" description="Helical" evidence="2">
    <location>
        <begin position="252"/>
        <end position="275"/>
    </location>
</feature>
<dbReference type="OrthoDB" id="2388539at2"/>
<dbReference type="GeneID" id="91485665"/>
<feature type="transmembrane region" description="Helical" evidence="2">
    <location>
        <begin position="339"/>
        <end position="358"/>
    </location>
</feature>
<dbReference type="PANTHER" id="PTHR30590">
    <property type="entry name" value="INNER MEMBRANE PROTEIN"/>
    <property type="match status" value="1"/>
</dbReference>
<dbReference type="KEGG" id="nda:Ndas_3111"/>
<feature type="region of interest" description="Disordered" evidence="1">
    <location>
        <begin position="410"/>
        <end position="443"/>
    </location>
</feature>
<evidence type="ECO:0000256" key="1">
    <source>
        <dbReference type="SAM" id="MobiDB-lite"/>
    </source>
</evidence>
<evidence type="ECO:0000259" key="3">
    <source>
        <dbReference type="Pfam" id="PF04235"/>
    </source>
</evidence>
<keyword evidence="5" id="KW-1185">Reference proteome</keyword>
<dbReference type="HOGENOM" id="CLU_039610_1_0_11"/>
<feature type="transmembrane region" description="Helical" evidence="2">
    <location>
        <begin position="130"/>
        <end position="146"/>
    </location>
</feature>
<keyword evidence="2" id="KW-0812">Transmembrane</keyword>
<dbReference type="PANTHER" id="PTHR30590:SF2">
    <property type="entry name" value="INNER MEMBRANE PROTEIN"/>
    <property type="match status" value="1"/>
</dbReference>
<dbReference type="InterPro" id="IPR007349">
    <property type="entry name" value="DUF418"/>
</dbReference>
<dbReference type="Pfam" id="PF04235">
    <property type="entry name" value="DUF418"/>
    <property type="match status" value="1"/>
</dbReference>
<dbReference type="EMBL" id="CP002040">
    <property type="protein sequence ID" value="ADH68520.1"/>
    <property type="molecule type" value="Genomic_DNA"/>
</dbReference>
<proteinExistence type="predicted"/>
<feature type="transmembrane region" description="Helical" evidence="2">
    <location>
        <begin position="220"/>
        <end position="240"/>
    </location>
</feature>
<organism evidence="4 5">
    <name type="scientific">Nocardiopsis dassonvillei (strain ATCC 23218 / DSM 43111 / CIP 107115 / JCM 7437 / KCTC 9190 / NBRC 14626 / NCTC 10488 / NRRL B-5397 / IMRU 509)</name>
    <name type="common">Actinomadura dassonvillei</name>
    <dbReference type="NCBI Taxonomy" id="446468"/>
    <lineage>
        <taxon>Bacteria</taxon>
        <taxon>Bacillati</taxon>
        <taxon>Actinomycetota</taxon>
        <taxon>Actinomycetes</taxon>
        <taxon>Streptosporangiales</taxon>
        <taxon>Nocardiopsidaceae</taxon>
        <taxon>Nocardiopsis</taxon>
    </lineage>
</organism>
<name>D7B263_NOCDD</name>
<feature type="transmembrane region" description="Helical" evidence="2">
    <location>
        <begin position="153"/>
        <end position="176"/>
    </location>
</feature>
<feature type="transmembrane region" description="Helical" evidence="2">
    <location>
        <begin position="364"/>
        <end position="387"/>
    </location>
</feature>
<dbReference type="InterPro" id="IPR052529">
    <property type="entry name" value="Bact_Transport_Assoc"/>
</dbReference>
<sequence>MSGHTVSRGPVGAGERALAPDLARGFMLLFIALANTAWYLWALPSSGGGVHPEPGGVLDRIAQFVIVTAVDMRSYPMFAFLFGYGMVQLARRQEAAGSSAREVNALLRRRNLWLLAFGFVHALLLWMGDVLGAYGLAGLLLGWLFLRRRDATLLVWSGVFTGLAALLAAFSLLGLASMPAEASYSSSAAFSTDLMADNIGDTSILGAALARVLDWPLVTLGQGLLGMVVPAAILLGYWAARRRILEEPGGHLGLLRWTAALGIGVGWLGGLPLALTQIGVWELSPAQAAMLTMPHMVTGLACGLGYVALIALAAHRIQGRGRAPGAVVGALSATGKRSLSAYLAQSVLCAPLLAAWGLGLGGELASWSMALFAVGVWLVTVAASYALERAGRRGPAEVLLRRLAYRRPVARGARESEEPGSASVRTVGRGRARGPADGERPAP</sequence>
<feature type="transmembrane region" description="Helical" evidence="2">
    <location>
        <begin position="21"/>
        <end position="41"/>
    </location>
</feature>